<dbReference type="Proteomes" id="UP000652761">
    <property type="component" value="Unassembled WGS sequence"/>
</dbReference>
<evidence type="ECO:0000256" key="1">
    <source>
        <dbReference type="SAM" id="MobiDB-lite"/>
    </source>
</evidence>
<proteinExistence type="predicted"/>
<dbReference type="AlphaFoldDB" id="A0A843X421"/>
<comment type="caution">
    <text evidence="2">The sequence shown here is derived from an EMBL/GenBank/DDBJ whole genome shotgun (WGS) entry which is preliminary data.</text>
</comment>
<feature type="compositionally biased region" description="Basic and acidic residues" evidence="1">
    <location>
        <begin position="512"/>
        <end position="525"/>
    </location>
</feature>
<dbReference type="OrthoDB" id="1299234at2759"/>
<feature type="region of interest" description="Disordered" evidence="1">
    <location>
        <begin position="209"/>
        <end position="238"/>
    </location>
</feature>
<reference evidence="2" key="1">
    <citation type="submission" date="2017-07" db="EMBL/GenBank/DDBJ databases">
        <title>Taro Niue Genome Assembly and Annotation.</title>
        <authorList>
            <person name="Atibalentja N."/>
            <person name="Keating K."/>
            <person name="Fields C.J."/>
        </authorList>
    </citation>
    <scope>NUCLEOTIDE SEQUENCE</scope>
    <source>
        <strain evidence="2">Niue_2</strain>
        <tissue evidence="2">Leaf</tissue>
    </source>
</reference>
<feature type="compositionally biased region" description="Low complexity" evidence="1">
    <location>
        <begin position="482"/>
        <end position="495"/>
    </location>
</feature>
<sequence>MEGRRVVIAFGHPSSQVRNGNNTQETAELFSFGRLKEEKLKPSSPFAARVNSVNRRVNEVNLQPHHRKREFDGVCERPGDPEVGRGRRGNKTSTALFWRSRWDNTAAAVCVHPGCVLMDTWLDPVNMANKPAFEYDDNVNEIVDMINTNVQPEESVQSSSQADNEEVSLRVNPTHAQNAQEDPEFSKLMSRYSPDEIISMLSKHTIRAAASPSTPSLSPFNASTSRPTPRPVTSPRVPVSTFIPSPTPAPFPTPILTPPSAHSPLVQITRPTQSESIPRSEVEGLVRKLLAESLSLSKPHSLQNYCKLPNTYFPPDFKAPKYRKYDGTSDPQFHLAGFTMDSHRRREKIAPKLYQDILFFLSRVGTSRRGETGRPHADPLKEERENCTQASSRHPLLPLTSWDVQEGCFEARGALARSYNINNEDLHLPPSLFLNSLLLEQHAGDRGALLLWPAEGGEVEALVSIRCTRRPYWHDSNTPWAQSTQSTGGSTRSTGNPIIANESSAASVSVREIQRSARDGAETRRPQLFSGDHGGTTLLLRSVFIQVDDK</sequence>
<evidence type="ECO:0000313" key="2">
    <source>
        <dbReference type="EMBL" id="MQM14638.1"/>
    </source>
</evidence>
<organism evidence="2 3">
    <name type="scientific">Colocasia esculenta</name>
    <name type="common">Wild taro</name>
    <name type="synonym">Arum esculentum</name>
    <dbReference type="NCBI Taxonomy" id="4460"/>
    <lineage>
        <taxon>Eukaryota</taxon>
        <taxon>Viridiplantae</taxon>
        <taxon>Streptophyta</taxon>
        <taxon>Embryophyta</taxon>
        <taxon>Tracheophyta</taxon>
        <taxon>Spermatophyta</taxon>
        <taxon>Magnoliopsida</taxon>
        <taxon>Liliopsida</taxon>
        <taxon>Araceae</taxon>
        <taxon>Aroideae</taxon>
        <taxon>Colocasieae</taxon>
        <taxon>Colocasia</taxon>
    </lineage>
</organism>
<protein>
    <submittedName>
        <fullName evidence="2">Uncharacterized protein</fullName>
    </submittedName>
</protein>
<dbReference type="EMBL" id="NMUH01006171">
    <property type="protein sequence ID" value="MQM14638.1"/>
    <property type="molecule type" value="Genomic_DNA"/>
</dbReference>
<evidence type="ECO:0000313" key="3">
    <source>
        <dbReference type="Proteomes" id="UP000652761"/>
    </source>
</evidence>
<gene>
    <name evidence="2" type="ORF">Taro_047573</name>
</gene>
<accession>A0A843X421</accession>
<keyword evidence="3" id="KW-1185">Reference proteome</keyword>
<feature type="region of interest" description="Disordered" evidence="1">
    <location>
        <begin position="478"/>
        <end position="531"/>
    </location>
</feature>
<name>A0A843X421_COLES</name>